<feature type="domain" description="Peptidase S33 tripeptidyl aminopeptidase-like C-terminal" evidence="3">
    <location>
        <begin position="425"/>
        <end position="519"/>
    </location>
</feature>
<reference evidence="4 5" key="1">
    <citation type="submission" date="2017-05" db="EMBL/GenBank/DDBJ databases">
        <authorList>
            <person name="Varghese N."/>
            <person name="Submissions S."/>
        </authorList>
    </citation>
    <scope>NUCLEOTIDE SEQUENCE [LARGE SCALE GENOMIC DNA]</scope>
    <source>
        <strain evidence="4 5">DSM 46834</strain>
    </source>
</reference>
<accession>A0A521AYR4</accession>
<keyword evidence="2 4" id="KW-0378">Hydrolase</keyword>
<dbReference type="PANTHER" id="PTHR43248">
    <property type="entry name" value="2-SUCCINYL-6-HYDROXY-2,4-CYCLOHEXADIENE-1-CARBOXYLATE SYNTHASE"/>
    <property type="match status" value="1"/>
</dbReference>
<dbReference type="AlphaFoldDB" id="A0A521AYR4"/>
<dbReference type="Pfam" id="PF08386">
    <property type="entry name" value="Abhydrolase_4"/>
    <property type="match status" value="1"/>
</dbReference>
<evidence type="ECO:0000313" key="5">
    <source>
        <dbReference type="Proteomes" id="UP000317484"/>
    </source>
</evidence>
<dbReference type="EMBL" id="FXTJ01000001">
    <property type="protein sequence ID" value="SMO39974.1"/>
    <property type="molecule type" value="Genomic_DNA"/>
</dbReference>
<dbReference type="Gene3D" id="3.40.50.1820">
    <property type="entry name" value="alpha/beta hydrolase"/>
    <property type="match status" value="1"/>
</dbReference>
<dbReference type="SUPFAM" id="SSF53474">
    <property type="entry name" value="alpha/beta-Hydrolases"/>
    <property type="match status" value="1"/>
</dbReference>
<evidence type="ECO:0000313" key="4">
    <source>
        <dbReference type="EMBL" id="SMO39974.1"/>
    </source>
</evidence>
<name>A0A521AYR4_9ACTN</name>
<dbReference type="InterPro" id="IPR029058">
    <property type="entry name" value="AB_hydrolase_fold"/>
</dbReference>
<protein>
    <submittedName>
        <fullName evidence="4">Alpha/beta hydrolase fold</fullName>
    </submittedName>
</protein>
<keyword evidence="5" id="KW-1185">Reference proteome</keyword>
<dbReference type="PANTHER" id="PTHR43248:SF25">
    <property type="entry name" value="AB HYDROLASE-1 DOMAIN-CONTAINING PROTEIN-RELATED"/>
    <property type="match status" value="1"/>
</dbReference>
<dbReference type="InterPro" id="IPR013595">
    <property type="entry name" value="Pept_S33_TAP-like_C"/>
</dbReference>
<dbReference type="GO" id="GO:0016787">
    <property type="term" value="F:hydrolase activity"/>
    <property type="evidence" value="ECO:0007669"/>
    <property type="project" value="UniProtKB-KW"/>
</dbReference>
<evidence type="ECO:0000256" key="2">
    <source>
        <dbReference type="ARBA" id="ARBA00022801"/>
    </source>
</evidence>
<dbReference type="InterPro" id="IPR051601">
    <property type="entry name" value="Serine_prot/Carboxylest_S33"/>
</dbReference>
<proteinExistence type="inferred from homology"/>
<evidence type="ECO:0000256" key="1">
    <source>
        <dbReference type="ARBA" id="ARBA00010088"/>
    </source>
</evidence>
<dbReference type="Proteomes" id="UP000317484">
    <property type="component" value="Unassembled WGS sequence"/>
</dbReference>
<sequence length="527" mass="56212">MASSGVSGGPRPRAIIRSVVVAVCGVAMTAVGAVSTAQAGPSPDRAAPEAAGIAWTSCEPPFADDDQLQCGKLSVPLDWDRPNGERIDLAVIRHLASRPQERIGSAFLNPGGPGQSGVTVVGEGGADFDQWSGGRFDVVGWDPRGTGASSPVTCFRSDAERDQFWAGVSIPMTTAESQAYQRKAVELARRCGEVHGDLLNHISTADTARDLDALRQAVGDRELTYIGLSYGSMLGQTYANLFPDRVRAMMLDGIVDPVAYTASAESRTVNGVAFTDEVFDQFLALCQSAGPDRCALAGHGETVEQRVARIFATARQAPIPAPHADPPGELSYGDLLTTTYAPLRQPDTWPQFAQDLNAAADGDASALETTARQVQTPVIYGEIPKSVAISCLDGPASQPSTAWPQVIDTFTDSSRLWGPVLGWWLWAPCASNWPASSNDRYTGPWNASTETPILLINNRYDPATGYGNAQAAEQRLGNAVLLTVNGWGHPSYQLPSTCTDQARQRYLVDLVTPPKGTVCEPDRLPFP</sequence>
<organism evidence="4 5">
    <name type="scientific">Geodermatophilus aquaeductus</name>
    <dbReference type="NCBI Taxonomy" id="1564161"/>
    <lineage>
        <taxon>Bacteria</taxon>
        <taxon>Bacillati</taxon>
        <taxon>Actinomycetota</taxon>
        <taxon>Actinomycetes</taxon>
        <taxon>Geodermatophilales</taxon>
        <taxon>Geodermatophilaceae</taxon>
        <taxon>Geodermatophilus</taxon>
    </lineage>
</organism>
<evidence type="ECO:0000259" key="3">
    <source>
        <dbReference type="Pfam" id="PF08386"/>
    </source>
</evidence>
<gene>
    <name evidence="4" type="ORF">SAMN06273567_101451</name>
</gene>
<comment type="similarity">
    <text evidence="1">Belongs to the peptidase S33 family.</text>
</comment>